<dbReference type="InterPro" id="IPR012094">
    <property type="entry name" value="tRNA_Ile_lys_synt"/>
</dbReference>
<dbReference type="SUPFAM" id="SSF52402">
    <property type="entry name" value="Adenine nucleotide alpha hydrolases-like"/>
    <property type="match status" value="1"/>
</dbReference>
<dbReference type="Gene3D" id="1.20.59.20">
    <property type="match status" value="1"/>
</dbReference>
<dbReference type="RefSeq" id="WP_145600489.1">
    <property type="nucleotide sequence ID" value="NZ_JOIJ01000007.1"/>
</dbReference>
<keyword evidence="5 7" id="KW-0067">ATP-binding</keyword>
<comment type="subcellular location">
    <subcellularLocation>
        <location evidence="7">Cytoplasm</location>
    </subcellularLocation>
</comment>
<dbReference type="InterPro" id="IPR011063">
    <property type="entry name" value="TilS/TtcA_N"/>
</dbReference>
<evidence type="ECO:0000256" key="3">
    <source>
        <dbReference type="ARBA" id="ARBA00022694"/>
    </source>
</evidence>
<name>A0A660CCJ0_9PSEU</name>
<comment type="function">
    <text evidence="7">Ligates lysine onto the cytidine present at position 34 of the AUA codon-specific tRNA(Ile) that contains the anticodon CAU, in an ATP-dependent manner. Cytidine is converted to lysidine, thus changing the amino acid specificity of the tRNA from methionine to isoleucine.</text>
</comment>
<comment type="catalytic activity">
    <reaction evidence="6 7">
        <text>cytidine(34) in tRNA(Ile2) + L-lysine + ATP = lysidine(34) in tRNA(Ile2) + AMP + diphosphate + H(+)</text>
        <dbReference type="Rhea" id="RHEA:43744"/>
        <dbReference type="Rhea" id="RHEA-COMP:10625"/>
        <dbReference type="Rhea" id="RHEA-COMP:10670"/>
        <dbReference type="ChEBI" id="CHEBI:15378"/>
        <dbReference type="ChEBI" id="CHEBI:30616"/>
        <dbReference type="ChEBI" id="CHEBI:32551"/>
        <dbReference type="ChEBI" id="CHEBI:33019"/>
        <dbReference type="ChEBI" id="CHEBI:82748"/>
        <dbReference type="ChEBI" id="CHEBI:83665"/>
        <dbReference type="ChEBI" id="CHEBI:456215"/>
        <dbReference type="EC" id="6.3.4.19"/>
    </reaction>
</comment>
<dbReference type="PANTHER" id="PTHR43033:SF1">
    <property type="entry name" value="TRNA(ILE)-LYSIDINE SYNTHASE-RELATED"/>
    <property type="match status" value="1"/>
</dbReference>
<evidence type="ECO:0000259" key="8">
    <source>
        <dbReference type="Pfam" id="PF01171"/>
    </source>
</evidence>
<evidence type="ECO:0000313" key="10">
    <source>
        <dbReference type="EMBL" id="TWH21162.1"/>
    </source>
</evidence>
<feature type="domain" description="tRNA(Ile)-lysidine/2-thiocytidine synthase N-terminal" evidence="8">
    <location>
        <begin position="33"/>
        <end position="206"/>
    </location>
</feature>
<dbReference type="Pfam" id="PF09179">
    <property type="entry name" value="TilS"/>
    <property type="match status" value="1"/>
</dbReference>
<evidence type="ECO:0000313" key="11">
    <source>
        <dbReference type="Proteomes" id="UP000317303"/>
    </source>
</evidence>
<keyword evidence="11" id="KW-1185">Reference proteome</keyword>
<dbReference type="InterPro" id="IPR014729">
    <property type="entry name" value="Rossmann-like_a/b/a_fold"/>
</dbReference>
<organism evidence="10 11">
    <name type="scientific">Prauserella rugosa</name>
    <dbReference type="NCBI Taxonomy" id="43354"/>
    <lineage>
        <taxon>Bacteria</taxon>
        <taxon>Bacillati</taxon>
        <taxon>Actinomycetota</taxon>
        <taxon>Actinomycetes</taxon>
        <taxon>Pseudonocardiales</taxon>
        <taxon>Pseudonocardiaceae</taxon>
        <taxon>Prauserella</taxon>
    </lineage>
</organism>
<comment type="similarity">
    <text evidence="7">Belongs to the tRNA(Ile)-lysidine synthase family.</text>
</comment>
<dbReference type="GO" id="GO:0005524">
    <property type="term" value="F:ATP binding"/>
    <property type="evidence" value="ECO:0007669"/>
    <property type="project" value="UniProtKB-UniRule"/>
</dbReference>
<evidence type="ECO:0000256" key="1">
    <source>
        <dbReference type="ARBA" id="ARBA00022490"/>
    </source>
</evidence>
<comment type="domain">
    <text evidence="7">The N-terminal region contains the highly conserved SGGXDS motif, predicted to be a P-loop motif involved in ATP binding.</text>
</comment>
<dbReference type="Proteomes" id="UP000317303">
    <property type="component" value="Unassembled WGS sequence"/>
</dbReference>
<evidence type="ECO:0000256" key="7">
    <source>
        <dbReference type="HAMAP-Rule" id="MF_01161"/>
    </source>
</evidence>
<accession>A0A660CCJ0</accession>
<evidence type="ECO:0000256" key="4">
    <source>
        <dbReference type="ARBA" id="ARBA00022741"/>
    </source>
</evidence>
<dbReference type="InterPro" id="IPR015262">
    <property type="entry name" value="tRNA_Ile_lys_synt_subst-bd"/>
</dbReference>
<evidence type="ECO:0000256" key="5">
    <source>
        <dbReference type="ARBA" id="ARBA00022840"/>
    </source>
</evidence>
<dbReference type="OrthoDB" id="5244702at2"/>
<keyword evidence="2 7" id="KW-0436">Ligase</keyword>
<dbReference type="GO" id="GO:0005737">
    <property type="term" value="C:cytoplasm"/>
    <property type="evidence" value="ECO:0007669"/>
    <property type="project" value="UniProtKB-SubCell"/>
</dbReference>
<feature type="domain" description="tRNA(Ile)-lysidine synthase substrate-binding" evidence="9">
    <location>
        <begin position="258"/>
        <end position="322"/>
    </location>
</feature>
<dbReference type="CDD" id="cd01992">
    <property type="entry name" value="TilS_N"/>
    <property type="match status" value="1"/>
</dbReference>
<dbReference type="Gene3D" id="3.40.50.620">
    <property type="entry name" value="HUPs"/>
    <property type="match status" value="1"/>
</dbReference>
<keyword evidence="4 7" id="KW-0547">Nucleotide-binding</keyword>
<sequence>MGAARPLSGFAAVAAVRAAVRDFLRAYPSPDGVYVAVSGGADSLALAEAAAYATRDAVEVTALVVDHGLQPGSGAVAETAAATARKLGAAEARVLPVSVSGPGGPEAAARRARYRALREALPAGAEATVLLGHTLDDQAETVLLGLGRGSGPRSIAGMRPFDPPWGRPLLGISRAVTRAACDELGIEPWQDPHNSDPRYRRVRVRDEALPLLDDVLGGGVAAALARTAAQLREDVDTLDDLAQELLDHAHDAESGTVSVAVLESARPALRRRALRSWLLAAGVRELTDAHLRAVDALVGAWRGQGGVWLPGNFEASRARGKLRVEPGPSGPATSTDHR</sequence>
<keyword evidence="1 7" id="KW-0963">Cytoplasm</keyword>
<dbReference type="Pfam" id="PF01171">
    <property type="entry name" value="ATP_bind_3"/>
    <property type="match status" value="1"/>
</dbReference>
<feature type="binding site" evidence="7">
    <location>
        <begin position="38"/>
        <end position="43"/>
    </location>
    <ligand>
        <name>ATP</name>
        <dbReference type="ChEBI" id="CHEBI:30616"/>
    </ligand>
</feature>
<dbReference type="EC" id="6.3.4.19" evidence="7"/>
<reference evidence="10 11" key="1">
    <citation type="submission" date="2019-07" db="EMBL/GenBank/DDBJ databases">
        <title>R&amp;d 2014.</title>
        <authorList>
            <person name="Klenk H.-P."/>
        </authorList>
    </citation>
    <scope>NUCLEOTIDE SEQUENCE [LARGE SCALE GENOMIC DNA]</scope>
    <source>
        <strain evidence="10 11">DSM 43194</strain>
    </source>
</reference>
<proteinExistence type="inferred from homology"/>
<dbReference type="GO" id="GO:0006400">
    <property type="term" value="P:tRNA modification"/>
    <property type="evidence" value="ECO:0007669"/>
    <property type="project" value="UniProtKB-UniRule"/>
</dbReference>
<dbReference type="AlphaFoldDB" id="A0A660CCJ0"/>
<evidence type="ECO:0000256" key="6">
    <source>
        <dbReference type="ARBA" id="ARBA00048539"/>
    </source>
</evidence>
<dbReference type="EMBL" id="VLJV01000001">
    <property type="protein sequence ID" value="TWH21162.1"/>
    <property type="molecule type" value="Genomic_DNA"/>
</dbReference>
<gene>
    <name evidence="7" type="primary">tilS</name>
    <name evidence="10" type="ORF">JD82_03016</name>
</gene>
<evidence type="ECO:0000259" key="9">
    <source>
        <dbReference type="Pfam" id="PF09179"/>
    </source>
</evidence>
<dbReference type="GO" id="GO:0032267">
    <property type="term" value="F:tRNA(Ile)-lysidine synthase activity"/>
    <property type="evidence" value="ECO:0007669"/>
    <property type="project" value="UniProtKB-EC"/>
</dbReference>
<dbReference type="NCBIfam" id="TIGR02432">
    <property type="entry name" value="lysidine_TilS_N"/>
    <property type="match status" value="1"/>
</dbReference>
<protein>
    <recommendedName>
        <fullName evidence="7">tRNA(Ile)-lysidine synthase</fullName>
        <ecNumber evidence="7">6.3.4.19</ecNumber>
    </recommendedName>
    <alternativeName>
        <fullName evidence="7">tRNA(Ile)-2-lysyl-cytidine synthase</fullName>
    </alternativeName>
    <alternativeName>
        <fullName evidence="7">tRNA(Ile)-lysidine synthetase</fullName>
    </alternativeName>
</protein>
<keyword evidence="3 7" id="KW-0819">tRNA processing</keyword>
<evidence type="ECO:0000256" key="2">
    <source>
        <dbReference type="ARBA" id="ARBA00022598"/>
    </source>
</evidence>
<dbReference type="PANTHER" id="PTHR43033">
    <property type="entry name" value="TRNA(ILE)-LYSIDINE SYNTHASE-RELATED"/>
    <property type="match status" value="1"/>
</dbReference>
<dbReference type="SUPFAM" id="SSF82829">
    <property type="entry name" value="MesJ substrate recognition domain-like"/>
    <property type="match status" value="1"/>
</dbReference>
<dbReference type="InterPro" id="IPR012795">
    <property type="entry name" value="tRNA_Ile_lys_synt_N"/>
</dbReference>
<comment type="caution">
    <text evidence="10">The sequence shown here is derived from an EMBL/GenBank/DDBJ whole genome shotgun (WGS) entry which is preliminary data.</text>
</comment>
<dbReference type="HAMAP" id="MF_01161">
    <property type="entry name" value="tRNA_Ile_lys_synt"/>
    <property type="match status" value="1"/>
</dbReference>